<accession>A0AAJ0HN59</accession>
<evidence type="ECO:0000256" key="1">
    <source>
        <dbReference type="SAM" id="SignalP"/>
    </source>
</evidence>
<feature type="signal peptide" evidence="1">
    <location>
        <begin position="1"/>
        <end position="22"/>
    </location>
</feature>
<reference evidence="2" key="2">
    <citation type="submission" date="2023-06" db="EMBL/GenBank/DDBJ databases">
        <authorList>
            <consortium name="Lawrence Berkeley National Laboratory"/>
            <person name="Haridas S."/>
            <person name="Hensen N."/>
            <person name="Bonometti L."/>
            <person name="Westerberg I."/>
            <person name="Brannstrom I.O."/>
            <person name="Guillou S."/>
            <person name="Cros-Aarteil S."/>
            <person name="Calhoun S."/>
            <person name="Kuo A."/>
            <person name="Mondo S."/>
            <person name="Pangilinan J."/>
            <person name="Riley R."/>
            <person name="Labutti K."/>
            <person name="Andreopoulos B."/>
            <person name="Lipzen A."/>
            <person name="Chen C."/>
            <person name="Yanf M."/>
            <person name="Daum C."/>
            <person name="Ng V."/>
            <person name="Clum A."/>
            <person name="Steindorff A."/>
            <person name="Ohm R."/>
            <person name="Martin F."/>
            <person name="Silar P."/>
            <person name="Natvig D."/>
            <person name="Lalanne C."/>
            <person name="Gautier V."/>
            <person name="Ament-Velasquez S.L."/>
            <person name="Kruys A."/>
            <person name="Hutchinson M.I."/>
            <person name="Powell A.J."/>
            <person name="Barry K."/>
            <person name="Miller A.N."/>
            <person name="Grigoriev I.V."/>
            <person name="Debuchy R."/>
            <person name="Gladieux P."/>
            <person name="Thoren M.H."/>
            <person name="Johannesson H."/>
        </authorList>
    </citation>
    <scope>NUCLEOTIDE SEQUENCE</scope>
    <source>
        <strain evidence="2">CBS 955.72</strain>
    </source>
</reference>
<reference evidence="2" key="1">
    <citation type="journal article" date="2023" name="Mol. Phylogenet. Evol.">
        <title>Genome-scale phylogeny and comparative genomics of the fungal order Sordariales.</title>
        <authorList>
            <person name="Hensen N."/>
            <person name="Bonometti L."/>
            <person name="Westerberg I."/>
            <person name="Brannstrom I.O."/>
            <person name="Guillou S."/>
            <person name="Cros-Aarteil S."/>
            <person name="Calhoun S."/>
            <person name="Haridas S."/>
            <person name="Kuo A."/>
            <person name="Mondo S."/>
            <person name="Pangilinan J."/>
            <person name="Riley R."/>
            <person name="LaButti K."/>
            <person name="Andreopoulos B."/>
            <person name="Lipzen A."/>
            <person name="Chen C."/>
            <person name="Yan M."/>
            <person name="Daum C."/>
            <person name="Ng V."/>
            <person name="Clum A."/>
            <person name="Steindorff A."/>
            <person name="Ohm R.A."/>
            <person name="Martin F."/>
            <person name="Silar P."/>
            <person name="Natvig D.O."/>
            <person name="Lalanne C."/>
            <person name="Gautier V."/>
            <person name="Ament-Velasquez S.L."/>
            <person name="Kruys A."/>
            <person name="Hutchinson M.I."/>
            <person name="Powell A.J."/>
            <person name="Barry K."/>
            <person name="Miller A.N."/>
            <person name="Grigoriev I.V."/>
            <person name="Debuchy R."/>
            <person name="Gladieux P."/>
            <person name="Hiltunen Thoren M."/>
            <person name="Johannesson H."/>
        </authorList>
    </citation>
    <scope>NUCLEOTIDE SEQUENCE</scope>
    <source>
        <strain evidence="2">CBS 955.72</strain>
    </source>
</reference>
<keyword evidence="1" id="KW-0732">Signal</keyword>
<dbReference type="Proteomes" id="UP001275084">
    <property type="component" value="Unassembled WGS sequence"/>
</dbReference>
<sequence>MLFSILVYYMHLLLTIPTLCLADRLDARGHRIYEGIHKVDFKLQPYHLLSRALYRASHRSINQFNHHNHLFQLIDPDPGHPHTSPGFHT</sequence>
<name>A0AAJ0HN59_9PEZI</name>
<dbReference type="EMBL" id="JAUIQD010000003">
    <property type="protein sequence ID" value="KAK3357966.1"/>
    <property type="molecule type" value="Genomic_DNA"/>
</dbReference>
<evidence type="ECO:0000313" key="2">
    <source>
        <dbReference type="EMBL" id="KAK3357966.1"/>
    </source>
</evidence>
<comment type="caution">
    <text evidence="2">The sequence shown here is derived from an EMBL/GenBank/DDBJ whole genome shotgun (WGS) entry which is preliminary data.</text>
</comment>
<gene>
    <name evidence="2" type="ORF">B0T25DRAFT_540658</name>
</gene>
<evidence type="ECO:0008006" key="4">
    <source>
        <dbReference type="Google" id="ProtNLM"/>
    </source>
</evidence>
<proteinExistence type="predicted"/>
<feature type="chain" id="PRO_5042572861" description="Secreted protein" evidence="1">
    <location>
        <begin position="23"/>
        <end position="89"/>
    </location>
</feature>
<keyword evidence="3" id="KW-1185">Reference proteome</keyword>
<evidence type="ECO:0000313" key="3">
    <source>
        <dbReference type="Proteomes" id="UP001275084"/>
    </source>
</evidence>
<protein>
    <recommendedName>
        <fullName evidence="4">Secreted protein</fullName>
    </recommendedName>
</protein>
<organism evidence="2 3">
    <name type="scientific">Lasiosphaeria hispida</name>
    <dbReference type="NCBI Taxonomy" id="260671"/>
    <lineage>
        <taxon>Eukaryota</taxon>
        <taxon>Fungi</taxon>
        <taxon>Dikarya</taxon>
        <taxon>Ascomycota</taxon>
        <taxon>Pezizomycotina</taxon>
        <taxon>Sordariomycetes</taxon>
        <taxon>Sordariomycetidae</taxon>
        <taxon>Sordariales</taxon>
        <taxon>Lasiosphaeriaceae</taxon>
        <taxon>Lasiosphaeria</taxon>
    </lineage>
</organism>
<dbReference type="AlphaFoldDB" id="A0AAJ0HN59"/>